<proteinExistence type="predicted"/>
<feature type="compositionally biased region" description="Polar residues" evidence="1">
    <location>
        <begin position="33"/>
        <end position="53"/>
    </location>
</feature>
<sequence>MAGAVGPAVLWSHFGANLEEHDPSVVLYRAQTARRTGNLQGNDRSHQSSSSPNPFRHSLDICDPDEVEPELGVPRVDNPYRFISGCDRTVVIGYVD</sequence>
<comment type="caution">
    <text evidence="2">The sequence shown here is derived from an EMBL/GenBank/DDBJ whole genome shotgun (WGS) entry which is preliminary data.</text>
</comment>
<feature type="region of interest" description="Disordered" evidence="1">
    <location>
        <begin position="31"/>
        <end position="63"/>
    </location>
</feature>
<dbReference type="EMBL" id="SZNQ01000001">
    <property type="protein sequence ID" value="TKT01297.1"/>
    <property type="molecule type" value="Genomic_DNA"/>
</dbReference>
<dbReference type="RefSeq" id="WP_137307332.1">
    <property type="nucleotide sequence ID" value="NZ_SZNQ01000001.1"/>
</dbReference>
<reference evidence="2 3" key="1">
    <citation type="submission" date="2019-04" db="EMBL/GenBank/DDBJ databases">
        <title>Streptomyces lasaliensis sp. nov., an Actinomycete isolated from soil which produces the polyether antibiotic lasalocid.</title>
        <authorList>
            <person name="Erwin G."/>
            <person name="Haber C."/>
        </authorList>
    </citation>
    <scope>NUCLEOTIDE SEQUENCE [LARGE SCALE GENOMIC DNA]</scope>
    <source>
        <strain evidence="2 3">X-537</strain>
    </source>
</reference>
<dbReference type="AlphaFoldDB" id="A0A4U5WHA0"/>
<evidence type="ECO:0000313" key="2">
    <source>
        <dbReference type="EMBL" id="TKT01297.1"/>
    </source>
</evidence>
<evidence type="ECO:0000313" key="3">
    <source>
        <dbReference type="Proteomes" id="UP000305929"/>
    </source>
</evidence>
<dbReference type="Proteomes" id="UP000305929">
    <property type="component" value="Unassembled WGS sequence"/>
</dbReference>
<evidence type="ECO:0000256" key="1">
    <source>
        <dbReference type="SAM" id="MobiDB-lite"/>
    </source>
</evidence>
<gene>
    <name evidence="2" type="ORF">E4U91_15005</name>
</gene>
<organism evidence="2 3">
    <name type="scientific">Streptomyces lasalocidi</name>
    <name type="common">Streptomyces lasaliensis</name>
    <dbReference type="NCBI Taxonomy" id="324833"/>
    <lineage>
        <taxon>Bacteria</taxon>
        <taxon>Bacillati</taxon>
        <taxon>Actinomycetota</taxon>
        <taxon>Actinomycetes</taxon>
        <taxon>Kitasatosporales</taxon>
        <taxon>Streptomycetaceae</taxon>
        <taxon>Streptomyces</taxon>
    </lineage>
</organism>
<keyword evidence="3" id="KW-1185">Reference proteome</keyword>
<name>A0A4U5WHA0_STRLS</name>
<protein>
    <submittedName>
        <fullName evidence="2">Uncharacterized protein</fullName>
    </submittedName>
</protein>
<accession>A0A4U5WHA0</accession>